<dbReference type="EnsemblMetazoa" id="ACUA010285-RA">
    <property type="protein sequence ID" value="ACUA010285-PA"/>
    <property type="gene ID" value="ACUA010285"/>
</dbReference>
<keyword evidence="1" id="KW-0732">Signal</keyword>
<accession>A0A182M5X4</accession>
<dbReference type="VEuPathDB" id="VectorBase:ACUA010285"/>
<proteinExistence type="predicted"/>
<feature type="signal peptide" evidence="1">
    <location>
        <begin position="1"/>
        <end position="20"/>
    </location>
</feature>
<sequence length="137" mass="14272">MVDVALVVVVVMVAVAVVLADELIVAAVVAIPRSHWYFSAGTHRNSSVAKIELPGQIECGLGYLPAFVQTNGVGVGMNVVLVVGATDVGGSLLVVSYSQLYVSTDTHKPAVAEKIVVGGQKNWIGVSVPMLFLTHST</sequence>
<evidence type="ECO:0000256" key="1">
    <source>
        <dbReference type="SAM" id="SignalP"/>
    </source>
</evidence>
<dbReference type="Proteomes" id="UP000075883">
    <property type="component" value="Unassembled WGS sequence"/>
</dbReference>
<keyword evidence="3" id="KW-1185">Reference proteome</keyword>
<reference evidence="3" key="1">
    <citation type="submission" date="2013-09" db="EMBL/GenBank/DDBJ databases">
        <title>The Genome Sequence of Anopheles culicifacies species A.</title>
        <authorList>
            <consortium name="The Broad Institute Genomics Platform"/>
            <person name="Neafsey D.E."/>
            <person name="Besansky N."/>
            <person name="Howell P."/>
            <person name="Walton C."/>
            <person name="Young S.K."/>
            <person name="Zeng Q."/>
            <person name="Gargeya S."/>
            <person name="Fitzgerald M."/>
            <person name="Haas B."/>
            <person name="Abouelleil A."/>
            <person name="Allen A.W."/>
            <person name="Alvarado L."/>
            <person name="Arachchi H.M."/>
            <person name="Berlin A.M."/>
            <person name="Chapman S.B."/>
            <person name="Gainer-Dewar J."/>
            <person name="Goldberg J."/>
            <person name="Griggs A."/>
            <person name="Gujja S."/>
            <person name="Hansen M."/>
            <person name="Howarth C."/>
            <person name="Imamovic A."/>
            <person name="Ireland A."/>
            <person name="Larimer J."/>
            <person name="McCowan C."/>
            <person name="Murphy C."/>
            <person name="Pearson M."/>
            <person name="Poon T.W."/>
            <person name="Priest M."/>
            <person name="Roberts A."/>
            <person name="Saif S."/>
            <person name="Shea T."/>
            <person name="Sisk P."/>
            <person name="Sykes S."/>
            <person name="Wortman J."/>
            <person name="Nusbaum C."/>
            <person name="Birren B."/>
        </authorList>
    </citation>
    <scope>NUCLEOTIDE SEQUENCE [LARGE SCALE GENOMIC DNA]</scope>
    <source>
        <strain evidence="3">A-37</strain>
    </source>
</reference>
<dbReference type="AlphaFoldDB" id="A0A182M5X4"/>
<organism evidence="2 3">
    <name type="scientific">Anopheles culicifacies</name>
    <dbReference type="NCBI Taxonomy" id="139723"/>
    <lineage>
        <taxon>Eukaryota</taxon>
        <taxon>Metazoa</taxon>
        <taxon>Ecdysozoa</taxon>
        <taxon>Arthropoda</taxon>
        <taxon>Hexapoda</taxon>
        <taxon>Insecta</taxon>
        <taxon>Pterygota</taxon>
        <taxon>Neoptera</taxon>
        <taxon>Endopterygota</taxon>
        <taxon>Diptera</taxon>
        <taxon>Nematocera</taxon>
        <taxon>Culicoidea</taxon>
        <taxon>Culicidae</taxon>
        <taxon>Anophelinae</taxon>
        <taxon>Anopheles</taxon>
        <taxon>culicifacies species complex</taxon>
    </lineage>
</organism>
<evidence type="ECO:0000313" key="3">
    <source>
        <dbReference type="Proteomes" id="UP000075883"/>
    </source>
</evidence>
<dbReference type="EMBL" id="AXCM01000515">
    <property type="status" value="NOT_ANNOTATED_CDS"/>
    <property type="molecule type" value="Genomic_DNA"/>
</dbReference>
<name>A0A182M5X4_9DIPT</name>
<protein>
    <submittedName>
        <fullName evidence="2">Uncharacterized protein</fullName>
    </submittedName>
</protein>
<feature type="chain" id="PRO_5008127958" evidence="1">
    <location>
        <begin position="21"/>
        <end position="137"/>
    </location>
</feature>
<evidence type="ECO:0000313" key="2">
    <source>
        <dbReference type="EnsemblMetazoa" id="ACUA010285-PA"/>
    </source>
</evidence>
<reference evidence="2" key="2">
    <citation type="submission" date="2020-05" db="UniProtKB">
        <authorList>
            <consortium name="EnsemblMetazoa"/>
        </authorList>
    </citation>
    <scope>IDENTIFICATION</scope>
    <source>
        <strain evidence="2">A-37</strain>
    </source>
</reference>